<dbReference type="Gene3D" id="3.30.565.10">
    <property type="entry name" value="Histidine kinase-like ATPase, C-terminal domain"/>
    <property type="match status" value="1"/>
</dbReference>
<evidence type="ECO:0000259" key="1">
    <source>
        <dbReference type="Pfam" id="PF14501"/>
    </source>
</evidence>
<protein>
    <recommendedName>
        <fullName evidence="1">Sensor histidine kinase NatK-like C-terminal domain-containing protein</fullName>
    </recommendedName>
</protein>
<evidence type="ECO:0000313" key="2">
    <source>
        <dbReference type="EMBL" id="AKA68235.1"/>
    </source>
</evidence>
<dbReference type="PANTHER" id="PTHR40448:SF1">
    <property type="entry name" value="TWO-COMPONENT SENSOR HISTIDINE KINASE"/>
    <property type="match status" value="1"/>
</dbReference>
<dbReference type="HOGENOM" id="CLU_020211_9_3_9"/>
<feature type="domain" description="Sensor histidine kinase NatK-like C-terminal" evidence="1">
    <location>
        <begin position="65"/>
        <end position="168"/>
    </location>
</feature>
<dbReference type="STRING" id="1548.CSCA_1110"/>
<keyword evidence="3" id="KW-1185">Reference proteome</keyword>
<dbReference type="Pfam" id="PF14501">
    <property type="entry name" value="HATPase_c_5"/>
    <property type="match status" value="1"/>
</dbReference>
<dbReference type="KEGG" id="csq:CSCA_1110"/>
<accession>A0A0E3JMN0</accession>
<evidence type="ECO:0000313" key="3">
    <source>
        <dbReference type="Proteomes" id="UP000033115"/>
    </source>
</evidence>
<dbReference type="EMBL" id="CP009933">
    <property type="protein sequence ID" value="AKA68235.1"/>
    <property type="molecule type" value="Genomic_DNA"/>
</dbReference>
<dbReference type="AlphaFoldDB" id="A0A0E3JMN0"/>
<proteinExistence type="predicted"/>
<dbReference type="SUPFAM" id="SSF55874">
    <property type="entry name" value="ATPase domain of HSP90 chaperone/DNA topoisomerase II/histidine kinase"/>
    <property type="match status" value="1"/>
</dbReference>
<reference evidence="2 3" key="1">
    <citation type="journal article" date="2015" name="J. Biotechnol.">
        <title>Complete genome sequence of a malodorant-producing acetogen, Clostridium scatologenes ATCC 25775(T).</title>
        <authorList>
            <person name="Zhu Z."/>
            <person name="Guo T."/>
            <person name="Zheng H."/>
            <person name="Song T."/>
            <person name="Ouyang P."/>
            <person name="Xie J."/>
        </authorList>
    </citation>
    <scope>NUCLEOTIDE SEQUENCE [LARGE SCALE GENOMIC DNA]</scope>
    <source>
        <strain evidence="2 3">ATCC 25775</strain>
    </source>
</reference>
<gene>
    <name evidence="2" type="ORF">CSCA_1110</name>
</gene>
<dbReference type="RefSeq" id="WP_029159719.1">
    <property type="nucleotide sequence ID" value="NZ_CP009933.1"/>
</dbReference>
<sequence>MDNNDIESAEKYLKKITKSVESLNLKVNTGNPFADAVISEKYNICINKNIEFKCNVKIPPNFKIDPFDLCILLANALDNAIEASDKIAQKNMLKFIHIRTILNKSFIIFEIKNSILGYLSENNLTTSKDDASNHGLGLLIIKNTANKYLGTTYIETSENLFTLNIMLQT</sequence>
<dbReference type="PANTHER" id="PTHR40448">
    <property type="entry name" value="TWO-COMPONENT SENSOR HISTIDINE KINASE"/>
    <property type="match status" value="1"/>
</dbReference>
<dbReference type="CDD" id="cd16935">
    <property type="entry name" value="HATPase_AgrC-ComD-like"/>
    <property type="match status" value="1"/>
</dbReference>
<dbReference type="GO" id="GO:0042802">
    <property type="term" value="F:identical protein binding"/>
    <property type="evidence" value="ECO:0007669"/>
    <property type="project" value="TreeGrafter"/>
</dbReference>
<name>A0A0E3JMN0_CLOSL</name>
<dbReference type="InterPro" id="IPR032834">
    <property type="entry name" value="NatK-like_C"/>
</dbReference>
<dbReference type="InterPro" id="IPR036890">
    <property type="entry name" value="HATPase_C_sf"/>
</dbReference>
<dbReference type="Proteomes" id="UP000033115">
    <property type="component" value="Chromosome"/>
</dbReference>
<organism evidence="2 3">
    <name type="scientific">Clostridium scatologenes</name>
    <dbReference type="NCBI Taxonomy" id="1548"/>
    <lineage>
        <taxon>Bacteria</taxon>
        <taxon>Bacillati</taxon>
        <taxon>Bacillota</taxon>
        <taxon>Clostridia</taxon>
        <taxon>Eubacteriales</taxon>
        <taxon>Clostridiaceae</taxon>
        <taxon>Clostridium</taxon>
    </lineage>
</organism>